<evidence type="ECO:0000256" key="7">
    <source>
        <dbReference type="PROSITE-ProRule" id="PRU00042"/>
    </source>
</evidence>
<dbReference type="SMART" id="SM00355">
    <property type="entry name" value="ZnF_C2H2"/>
    <property type="match status" value="10"/>
</dbReference>
<dbReference type="SMART" id="SM00225">
    <property type="entry name" value="BTB"/>
    <property type="match status" value="1"/>
</dbReference>
<evidence type="ECO:0000256" key="6">
    <source>
        <dbReference type="ARBA" id="ARBA00023242"/>
    </source>
</evidence>
<keyword evidence="6" id="KW-0539">Nucleus</keyword>
<comment type="subcellular location">
    <subcellularLocation>
        <location evidence="1">Nucleus</location>
    </subcellularLocation>
</comment>
<dbReference type="InterPro" id="IPR036236">
    <property type="entry name" value="Znf_C2H2_sf"/>
</dbReference>
<organism evidence="11 12">
    <name type="scientific">Eptatretus burgeri</name>
    <name type="common">Inshore hagfish</name>
    <dbReference type="NCBI Taxonomy" id="7764"/>
    <lineage>
        <taxon>Eukaryota</taxon>
        <taxon>Metazoa</taxon>
        <taxon>Chordata</taxon>
        <taxon>Craniata</taxon>
        <taxon>Vertebrata</taxon>
        <taxon>Cyclostomata</taxon>
        <taxon>Myxini</taxon>
        <taxon>Myxiniformes</taxon>
        <taxon>Myxinidae</taxon>
        <taxon>Eptatretinae</taxon>
        <taxon>Eptatretus</taxon>
    </lineage>
</organism>
<dbReference type="Pfam" id="PF00651">
    <property type="entry name" value="BTB"/>
    <property type="match status" value="1"/>
</dbReference>
<dbReference type="Proteomes" id="UP000694388">
    <property type="component" value="Unplaced"/>
</dbReference>
<dbReference type="GeneTree" id="ENSGT00900000141090"/>
<feature type="domain" description="C2H2-type" evidence="10">
    <location>
        <begin position="767"/>
        <end position="794"/>
    </location>
</feature>
<dbReference type="GO" id="GO:0000981">
    <property type="term" value="F:DNA-binding transcription factor activity, RNA polymerase II-specific"/>
    <property type="evidence" value="ECO:0007669"/>
    <property type="project" value="TreeGrafter"/>
</dbReference>
<dbReference type="SUPFAM" id="SSF57667">
    <property type="entry name" value="beta-beta-alpha zinc fingers"/>
    <property type="match status" value="5"/>
</dbReference>
<protein>
    <submittedName>
        <fullName evidence="11">Zinc finger and BTB domain containing 11</fullName>
    </submittedName>
</protein>
<evidence type="ECO:0000313" key="12">
    <source>
        <dbReference type="Proteomes" id="UP000694388"/>
    </source>
</evidence>
<feature type="domain" description="C2H2-type" evidence="10">
    <location>
        <begin position="969"/>
        <end position="998"/>
    </location>
</feature>
<evidence type="ECO:0000259" key="10">
    <source>
        <dbReference type="PROSITE" id="PS50157"/>
    </source>
</evidence>
<evidence type="ECO:0000313" key="11">
    <source>
        <dbReference type="Ensembl" id="ENSEBUP00000017118.1"/>
    </source>
</evidence>
<keyword evidence="2" id="KW-0479">Metal-binding</keyword>
<dbReference type="Ensembl" id="ENSEBUT00000017694.1">
    <property type="protein sequence ID" value="ENSEBUP00000017118.1"/>
    <property type="gene ID" value="ENSEBUG00000010708.1"/>
</dbReference>
<dbReference type="PROSITE" id="PS50097">
    <property type="entry name" value="BTB"/>
    <property type="match status" value="1"/>
</dbReference>
<dbReference type="AlphaFoldDB" id="A0A8C4WXA5"/>
<dbReference type="Pfam" id="PF13912">
    <property type="entry name" value="zf-C2H2_6"/>
    <property type="match status" value="2"/>
</dbReference>
<feature type="domain" description="C2H2-type" evidence="10">
    <location>
        <begin position="886"/>
        <end position="913"/>
    </location>
</feature>
<dbReference type="Pfam" id="PF17921">
    <property type="entry name" value="Integrase_H2C2"/>
    <property type="match status" value="1"/>
</dbReference>
<accession>A0A8C4WXA5</accession>
<feature type="domain" description="C2H2-type" evidence="10">
    <location>
        <begin position="941"/>
        <end position="968"/>
    </location>
</feature>
<evidence type="ECO:0000259" key="9">
    <source>
        <dbReference type="PROSITE" id="PS50097"/>
    </source>
</evidence>
<keyword evidence="4 7" id="KW-0863">Zinc-finger</keyword>
<dbReference type="SUPFAM" id="SSF54695">
    <property type="entry name" value="POZ domain"/>
    <property type="match status" value="1"/>
</dbReference>
<feature type="compositionally biased region" description="Basic and acidic residues" evidence="8">
    <location>
        <begin position="1184"/>
        <end position="1196"/>
    </location>
</feature>
<dbReference type="PROSITE" id="PS50157">
    <property type="entry name" value="ZINC_FINGER_C2H2_2"/>
    <property type="match status" value="9"/>
</dbReference>
<feature type="compositionally biased region" description="Basic and acidic residues" evidence="8">
    <location>
        <begin position="145"/>
        <end position="154"/>
    </location>
</feature>
<evidence type="ECO:0000256" key="4">
    <source>
        <dbReference type="ARBA" id="ARBA00022771"/>
    </source>
</evidence>
<feature type="domain" description="C2H2-type" evidence="10">
    <location>
        <begin position="1005"/>
        <end position="1032"/>
    </location>
</feature>
<name>A0A8C4WXA5_EPTBU</name>
<feature type="region of interest" description="Disordered" evidence="8">
    <location>
        <begin position="1180"/>
        <end position="1205"/>
    </location>
</feature>
<dbReference type="GO" id="GO:0008270">
    <property type="term" value="F:zinc ion binding"/>
    <property type="evidence" value="ECO:0007669"/>
    <property type="project" value="UniProtKB-KW"/>
</dbReference>
<dbReference type="InterPro" id="IPR013087">
    <property type="entry name" value="Znf_C2H2_type"/>
</dbReference>
<dbReference type="Gene3D" id="3.30.710.10">
    <property type="entry name" value="Potassium Channel Kv1.1, Chain A"/>
    <property type="match status" value="1"/>
</dbReference>
<feature type="domain" description="C2H2-type" evidence="10">
    <location>
        <begin position="802"/>
        <end position="829"/>
    </location>
</feature>
<feature type="region of interest" description="Disordered" evidence="8">
    <location>
        <begin position="680"/>
        <end position="708"/>
    </location>
</feature>
<dbReference type="FunFam" id="3.30.160.60:FF:002343">
    <property type="entry name" value="Zinc finger protein 33A"/>
    <property type="match status" value="1"/>
</dbReference>
<evidence type="ECO:0000256" key="1">
    <source>
        <dbReference type="ARBA" id="ARBA00004123"/>
    </source>
</evidence>
<proteinExistence type="predicted"/>
<sequence length="1205" mass="134904">MASEESYRAIQRYLSNPLSPYDPNLSENERRGVRKSAGSYVLREGELFFQRKRRGHVGFDELEIVRDERKRVELITSFHEGEGLIPHHNRDVTGRLLTKRYWWRGVFKQVHQRVQACTACQKHGPEKVLLQQTSQKLQSGQSDRNVVKGAEECNSHGSRPRKSTTQLPLGAQGFVSGEDPGHAAALMKALDSQRLAKTFCDVTLLIQGQQLMAHKAVLSSISTYFMSLFTTLEENSEHNIMIDLHGFQLETFSPLLDFAYSGHLSVPLALLSDAVELGKHLGMSGIVTASENIHRQLEGISVSHMVEHEYGLMEERHVREKVEFGGNQSHGGEHNVSRDIVLDISALDKAKQLDQILVVASRNNKDETVEEMNVSVQNLTRDDRNEELVLGCDRNGAPDKSVLERNDFPMPIQATDIARIEGASERDNNRIMFLPTKAGDGNVAVSTGDNEVVEVKERDYNQIIAVSARDDEAMEASYNEITVVSAKDKIAANKRDNGIAAILTRGNDEKMMTSLQKDGRLPNSTNVDSLSSTFAGSSLSPIVNSSPHFVSESPTPVFLSLSRPSCCAPTPALYAEGMSDKKYNMLREGGNICLHVEEEMSENVKELTGLDTMNSSDKLSLLEEIEHVKMATKGNEESRGKGCLVVVNDKNEDEKRLLESEDLDKGKGRETDICNVLKMRGETERESRKHKADAGGDGTEKSGQREKNEGVNIHSIQRQMSAAQQAARRLVERGKRRGECNPARMVELGGTFDSDTVKNPPKLSGDVLCPLCKKSFRYTVSLRAHLARHSTTETQPARPSLFPCTVCGREFRKAYLLRKHLLQHTGVLPYSCPECRKPFSTAAKLRLHSMRHQQSHRCSCPVCKKELTSYSSLSSCNFIHTDKPRFKCSECGHLFLCSSSLSKHKLSHHQATAVPQACLQHDAVINDQKYPMQNPGGAKPFVCKICGKGYSWKKDLYSHLASHSITQPFRCLECGHEFFQKALFHRHLRNAKHKKRGRPPNPRILYCNICQKSFPYAREFIRHFNNHTGIKPFSCITCGLTWADSRSLKRHVRMHTGERPYICPMCDRSYLDARTLRTHLARAHGQAPASVHLQNDSLPFPNTGTQVNHDLHIEEGQGGTVTMSLQWTEPPCTQSSTDTAMGEDSSLLVVPVERPNTIVPLTEAGMIEVVNVVLAHSVRPSRNTKPEETKHEREQSSEYQTEEQT</sequence>
<dbReference type="PROSITE" id="PS00028">
    <property type="entry name" value="ZINC_FINGER_C2H2_1"/>
    <property type="match status" value="9"/>
</dbReference>
<dbReference type="Gene3D" id="1.10.340.70">
    <property type="match status" value="1"/>
</dbReference>
<evidence type="ECO:0000256" key="2">
    <source>
        <dbReference type="ARBA" id="ARBA00022723"/>
    </source>
</evidence>
<keyword evidence="5" id="KW-0862">Zinc</keyword>
<dbReference type="PANTHER" id="PTHR24394:SF58">
    <property type="entry name" value="ZINC FINGER AND BTB DOMAIN CONTAINING 33"/>
    <property type="match status" value="1"/>
</dbReference>
<feature type="region of interest" description="Disordered" evidence="8">
    <location>
        <begin position="140"/>
        <end position="172"/>
    </location>
</feature>
<dbReference type="Ensembl" id="ENSEBUT00000017723.1">
    <property type="protein sequence ID" value="ENSEBUP00000017147.1"/>
    <property type="gene ID" value="ENSEBUG00000010708.1"/>
</dbReference>
<evidence type="ECO:0000256" key="8">
    <source>
        <dbReference type="SAM" id="MobiDB-lite"/>
    </source>
</evidence>
<reference evidence="11" key="1">
    <citation type="submission" date="2025-05" db="UniProtKB">
        <authorList>
            <consortium name="Ensembl"/>
        </authorList>
    </citation>
    <scope>IDENTIFICATION</scope>
</reference>
<evidence type="ECO:0000256" key="3">
    <source>
        <dbReference type="ARBA" id="ARBA00022737"/>
    </source>
</evidence>
<evidence type="ECO:0000256" key="5">
    <source>
        <dbReference type="ARBA" id="ARBA00022833"/>
    </source>
</evidence>
<dbReference type="InterPro" id="IPR000210">
    <property type="entry name" value="BTB/POZ_dom"/>
</dbReference>
<dbReference type="Pfam" id="PF00096">
    <property type="entry name" value="zf-C2H2"/>
    <property type="match status" value="3"/>
</dbReference>
<feature type="domain" description="BTB" evidence="9">
    <location>
        <begin position="200"/>
        <end position="268"/>
    </location>
</feature>
<keyword evidence="12" id="KW-1185">Reference proteome</keyword>
<dbReference type="GO" id="GO:0005634">
    <property type="term" value="C:nucleus"/>
    <property type="evidence" value="ECO:0007669"/>
    <property type="project" value="UniProtKB-SubCell"/>
</dbReference>
<keyword evidence="3" id="KW-0677">Repeat</keyword>
<dbReference type="InterPro" id="IPR011333">
    <property type="entry name" value="SKP1/BTB/POZ_sf"/>
</dbReference>
<feature type="domain" description="C2H2-type" evidence="10">
    <location>
        <begin position="1033"/>
        <end position="1060"/>
    </location>
</feature>
<dbReference type="PANTHER" id="PTHR24394">
    <property type="entry name" value="ZINC FINGER PROTEIN"/>
    <property type="match status" value="1"/>
</dbReference>
<feature type="domain" description="C2H2-type" evidence="10">
    <location>
        <begin position="830"/>
        <end position="857"/>
    </location>
</feature>
<dbReference type="InterPro" id="IPR041588">
    <property type="entry name" value="Integrase_H2C2"/>
</dbReference>
<dbReference type="Gene3D" id="3.30.160.60">
    <property type="entry name" value="Classic Zinc Finger"/>
    <property type="match status" value="7"/>
</dbReference>
<feature type="domain" description="C2H2-type" evidence="10">
    <location>
        <begin position="1061"/>
        <end position="1088"/>
    </location>
</feature>